<dbReference type="InterPro" id="IPR002716">
    <property type="entry name" value="PIN_dom"/>
</dbReference>
<dbReference type="AlphaFoldDB" id="A0AAE3GMD8"/>
<dbReference type="RefSeq" id="WP_254010081.1">
    <property type="nucleotide sequence ID" value="NZ_JAMZMM010000010.1"/>
</dbReference>
<sequence length="143" mass="16282">MDKLRVVIDTNILVSSILINSSIPDLAFKKAKDLGIILFSDSTFQQLQEILNRSKFDKYVSLSIRTQFLATFKLEAESIKIDQTIKECRDPKDDTILEVAINGKATHIITGDQDLLELHPFQGVAILTPKQFLEIFSDDFFYI</sequence>
<name>A0AAE3GMD8_9CYAN</name>
<dbReference type="EMBL" id="JAMZMM010000010">
    <property type="protein sequence ID" value="MCP2727265.1"/>
    <property type="molecule type" value="Genomic_DNA"/>
</dbReference>
<dbReference type="InterPro" id="IPR029060">
    <property type="entry name" value="PIN-like_dom_sf"/>
</dbReference>
<gene>
    <name evidence="2" type="ORF">NJ959_02100</name>
</gene>
<protein>
    <submittedName>
        <fullName evidence="2">Toxin-antitoxin system toxin component, PIN family</fullName>
    </submittedName>
</protein>
<evidence type="ECO:0000313" key="2">
    <source>
        <dbReference type="EMBL" id="MCP2727265.1"/>
    </source>
</evidence>
<dbReference type="PANTHER" id="PTHR34610:SF4">
    <property type="entry name" value="SLL8027 PROTEIN"/>
    <property type="match status" value="1"/>
</dbReference>
<organism evidence="2 3">
    <name type="scientific">Limnofasciculus baicalensis BBK-W-15</name>
    <dbReference type="NCBI Taxonomy" id="2699891"/>
    <lineage>
        <taxon>Bacteria</taxon>
        <taxon>Bacillati</taxon>
        <taxon>Cyanobacteriota</taxon>
        <taxon>Cyanophyceae</taxon>
        <taxon>Coleofasciculales</taxon>
        <taxon>Coleofasciculaceae</taxon>
        <taxon>Limnofasciculus</taxon>
        <taxon>Limnofasciculus baicalensis</taxon>
    </lineage>
</organism>
<comment type="caution">
    <text evidence="2">The sequence shown here is derived from an EMBL/GenBank/DDBJ whole genome shotgun (WGS) entry which is preliminary data.</text>
</comment>
<evidence type="ECO:0000313" key="3">
    <source>
        <dbReference type="Proteomes" id="UP001204953"/>
    </source>
</evidence>
<feature type="domain" description="PIN" evidence="1">
    <location>
        <begin position="4"/>
        <end position="117"/>
    </location>
</feature>
<dbReference type="InterPro" id="IPR002850">
    <property type="entry name" value="PIN_toxin-like"/>
</dbReference>
<dbReference type="SMART" id="SM00670">
    <property type="entry name" value="PINc"/>
    <property type="match status" value="1"/>
</dbReference>
<dbReference type="Proteomes" id="UP001204953">
    <property type="component" value="Unassembled WGS sequence"/>
</dbReference>
<dbReference type="NCBIfam" id="TIGR00305">
    <property type="entry name" value="putative toxin-antitoxin system toxin component, PIN family"/>
    <property type="match status" value="1"/>
</dbReference>
<keyword evidence="3" id="KW-1185">Reference proteome</keyword>
<accession>A0AAE3GMD8</accession>
<proteinExistence type="predicted"/>
<dbReference type="Gene3D" id="3.40.50.1010">
    <property type="entry name" value="5'-nuclease"/>
    <property type="match status" value="1"/>
</dbReference>
<dbReference type="SUPFAM" id="SSF88723">
    <property type="entry name" value="PIN domain-like"/>
    <property type="match status" value="1"/>
</dbReference>
<evidence type="ECO:0000259" key="1">
    <source>
        <dbReference type="SMART" id="SM00670"/>
    </source>
</evidence>
<dbReference type="PANTHER" id="PTHR34610">
    <property type="entry name" value="SSL7007 PROTEIN"/>
    <property type="match status" value="1"/>
</dbReference>
<dbReference type="Pfam" id="PF13470">
    <property type="entry name" value="PIN_3"/>
    <property type="match status" value="1"/>
</dbReference>
<reference evidence="2" key="1">
    <citation type="submission" date="2022-06" db="EMBL/GenBank/DDBJ databases">
        <title>New cyanobacteria of genus Symplocastrum in benthos of Lake Baikal.</title>
        <authorList>
            <person name="Sorokovikova E."/>
            <person name="Tikhonova I."/>
            <person name="Krasnopeev A."/>
            <person name="Evseev P."/>
            <person name="Gladkikh A."/>
            <person name="Belykh O."/>
        </authorList>
    </citation>
    <scope>NUCLEOTIDE SEQUENCE</scope>
    <source>
        <strain evidence="2">BBK-W-15</strain>
    </source>
</reference>